<dbReference type="Pfam" id="PF00874">
    <property type="entry name" value="PRD"/>
    <property type="match status" value="2"/>
</dbReference>
<dbReference type="InterPro" id="IPR016152">
    <property type="entry name" value="PTrfase/Anion_transptr"/>
</dbReference>
<dbReference type="SUPFAM" id="SSF52794">
    <property type="entry name" value="PTS system IIB component-like"/>
    <property type="match status" value="1"/>
</dbReference>
<keyword evidence="2" id="KW-0677">Repeat</keyword>
<evidence type="ECO:0000313" key="9">
    <source>
        <dbReference type="Proteomes" id="UP000238205"/>
    </source>
</evidence>
<dbReference type="Gene3D" id="1.10.1790.10">
    <property type="entry name" value="PRD domain"/>
    <property type="match status" value="1"/>
</dbReference>
<name>A0A2T0WAA4_9LACT</name>
<dbReference type="GO" id="GO:0006355">
    <property type="term" value="P:regulation of DNA-templated transcription"/>
    <property type="evidence" value="ECO:0007669"/>
    <property type="project" value="InterPro"/>
</dbReference>
<dbReference type="Gene3D" id="1.10.10.10">
    <property type="entry name" value="Winged helix-like DNA-binding domain superfamily/Winged helix DNA-binding domain"/>
    <property type="match status" value="1"/>
</dbReference>
<dbReference type="RefSeq" id="WP_106190976.1">
    <property type="nucleotide sequence ID" value="NZ_PVTO01000003.1"/>
</dbReference>
<dbReference type="InterPro" id="IPR036095">
    <property type="entry name" value="PTS_EIIB-like_sf"/>
</dbReference>
<dbReference type="SUPFAM" id="SSF46785">
    <property type="entry name" value="Winged helix' DNA-binding domain"/>
    <property type="match status" value="1"/>
</dbReference>
<gene>
    <name evidence="8" type="ORF">CLV38_10361</name>
</gene>
<evidence type="ECO:0000256" key="1">
    <source>
        <dbReference type="ARBA" id="ARBA00022679"/>
    </source>
</evidence>
<evidence type="ECO:0000259" key="7">
    <source>
        <dbReference type="PROSITE" id="PS51372"/>
    </source>
</evidence>
<accession>A0A2T0WAA4</accession>
<keyword evidence="3" id="KW-0805">Transcription regulation</keyword>
<dbReference type="PANTHER" id="PTHR30185">
    <property type="entry name" value="CRYPTIC BETA-GLUCOSIDE BGL OPERON ANTITERMINATOR"/>
    <property type="match status" value="1"/>
</dbReference>
<protein>
    <submittedName>
        <fullName evidence="8">Mannitol operon transcriptional antiterminator</fullName>
    </submittedName>
</protein>
<evidence type="ECO:0000256" key="4">
    <source>
        <dbReference type="ARBA" id="ARBA00023163"/>
    </source>
</evidence>
<dbReference type="InterPro" id="IPR013011">
    <property type="entry name" value="PTS_EIIB_2"/>
</dbReference>
<feature type="domain" description="PRD" evidence="7">
    <location>
        <begin position="310"/>
        <end position="416"/>
    </location>
</feature>
<dbReference type="OrthoDB" id="9776005at2"/>
<dbReference type="AlphaFoldDB" id="A0A2T0WAA4"/>
<dbReference type="EMBL" id="PVTO01000003">
    <property type="protein sequence ID" value="PRY83638.1"/>
    <property type="molecule type" value="Genomic_DNA"/>
</dbReference>
<evidence type="ECO:0000313" key="8">
    <source>
        <dbReference type="EMBL" id="PRY83638.1"/>
    </source>
</evidence>
<keyword evidence="4" id="KW-0804">Transcription</keyword>
<dbReference type="InterPro" id="IPR013196">
    <property type="entry name" value="HTH_11"/>
</dbReference>
<sequence>MYISNREKVILNLLLNQKNGVTIDYLSEKLDVSTRTVYRELSSLESTLAQYQIKLDKEAEGYYLLGKQASIDELKIEMNGSPEELTTKKRQRLLVTRLLLEDREMKMESLAYDLNVSIGTIQLDLQSIEEMFEEYNIKVIRKKAIGIKVSSPEPNLRLIVSGLITSEVNEYNFFHLFTRDYRLDKERYKQSHNPFLKIIDPVALELAFRAVKQYDRYQFEEVTDTQFQSLVLFLALTIERIKQKRYIQKEELSVRSKETSRDKSIKLSTELLETLKKDYSFNSFPQEEVAFFAVQIEGLNVPLRNEFSEEYDLELSYKVRELIWQVSKETNIDFQQDQTLFQDLLAHLSAAVHRNKAPMPESSNPLLEKIYQEYTELSHTVGKGIERLFPDNQFHSNETLYVVIHFASAYERNPKSQSLKVLIICSSGIGTAKILENRLRKNVSEITSVDISRISQLHQMNYDKYDLILSTIFLQGFEEDYKVVTPLLMEDELKSIKRYVKQIIETKIKKRYATEKISLKQDAHDVSFQEFYSKVTDINRILKNFDVVTVPSKKSLRETLQVICESLSETTIENPNKVANKLENRMEAAPIGLPNTGMALFHCIDDSIKHPYFGIFDITNNFEIINMEKKVMKLNRVLLLLAPEPMDEQTQDIMGAISASIVENNFQMKMYDSGEKEMIQQYLSGLFLSKMK</sequence>
<dbReference type="CDD" id="cd05568">
    <property type="entry name" value="PTS_IIB_bgl_like"/>
    <property type="match status" value="1"/>
</dbReference>
<dbReference type="SUPFAM" id="SSF55804">
    <property type="entry name" value="Phoshotransferase/anion transport protein"/>
    <property type="match status" value="1"/>
</dbReference>
<feature type="domain" description="PRD" evidence="7">
    <location>
        <begin position="198"/>
        <end position="306"/>
    </location>
</feature>
<feature type="domain" description="PTS EIIA type-2" evidence="5">
    <location>
        <begin position="540"/>
        <end position="686"/>
    </location>
</feature>
<organism evidence="8 9">
    <name type="scientific">Alkalibacterium olivapovliticus</name>
    <dbReference type="NCBI Taxonomy" id="99907"/>
    <lineage>
        <taxon>Bacteria</taxon>
        <taxon>Bacillati</taxon>
        <taxon>Bacillota</taxon>
        <taxon>Bacilli</taxon>
        <taxon>Lactobacillales</taxon>
        <taxon>Carnobacteriaceae</taxon>
        <taxon>Alkalibacterium</taxon>
    </lineage>
</organism>
<dbReference type="Pfam" id="PF00359">
    <property type="entry name" value="PTS_EIIA_2"/>
    <property type="match status" value="1"/>
</dbReference>
<proteinExistence type="predicted"/>
<reference evidence="8 9" key="1">
    <citation type="submission" date="2018-03" db="EMBL/GenBank/DDBJ databases">
        <title>Genomic Encyclopedia of Archaeal and Bacterial Type Strains, Phase II (KMG-II): from individual species to whole genera.</title>
        <authorList>
            <person name="Goeker M."/>
        </authorList>
    </citation>
    <scope>NUCLEOTIDE SEQUENCE [LARGE SCALE GENOMIC DNA]</scope>
    <source>
        <strain evidence="8 9">DSM 13175</strain>
    </source>
</reference>
<evidence type="ECO:0000259" key="6">
    <source>
        <dbReference type="PROSITE" id="PS51099"/>
    </source>
</evidence>
<dbReference type="SUPFAM" id="SSF63520">
    <property type="entry name" value="PTS-regulatory domain, PRD"/>
    <property type="match status" value="1"/>
</dbReference>
<evidence type="ECO:0000259" key="5">
    <source>
        <dbReference type="PROSITE" id="PS51094"/>
    </source>
</evidence>
<dbReference type="Proteomes" id="UP000238205">
    <property type="component" value="Unassembled WGS sequence"/>
</dbReference>
<dbReference type="InterPro" id="IPR036388">
    <property type="entry name" value="WH-like_DNA-bd_sf"/>
</dbReference>
<dbReference type="InterPro" id="IPR050661">
    <property type="entry name" value="BglG_antiterminators"/>
</dbReference>
<dbReference type="GO" id="GO:0008982">
    <property type="term" value="F:protein-N(PI)-phosphohistidine-sugar phosphotransferase activity"/>
    <property type="evidence" value="ECO:0007669"/>
    <property type="project" value="InterPro"/>
</dbReference>
<dbReference type="PANTHER" id="PTHR30185:SF18">
    <property type="entry name" value="TRANSCRIPTIONAL REGULATOR MTLR"/>
    <property type="match status" value="1"/>
</dbReference>
<dbReference type="InterPro" id="IPR036390">
    <property type="entry name" value="WH_DNA-bd_sf"/>
</dbReference>
<dbReference type="InterPro" id="IPR036634">
    <property type="entry name" value="PRD_sf"/>
</dbReference>
<dbReference type="Pfam" id="PF08279">
    <property type="entry name" value="HTH_11"/>
    <property type="match status" value="1"/>
</dbReference>
<evidence type="ECO:0000256" key="3">
    <source>
        <dbReference type="ARBA" id="ARBA00023015"/>
    </source>
</evidence>
<keyword evidence="9" id="KW-1185">Reference proteome</keyword>
<dbReference type="PROSITE" id="PS51099">
    <property type="entry name" value="PTS_EIIB_TYPE_2"/>
    <property type="match status" value="1"/>
</dbReference>
<dbReference type="InterPro" id="IPR002178">
    <property type="entry name" value="PTS_EIIA_type-2_dom"/>
</dbReference>
<comment type="caution">
    <text evidence="8">The sequence shown here is derived from an EMBL/GenBank/DDBJ whole genome shotgun (WGS) entry which is preliminary data.</text>
</comment>
<dbReference type="PROSITE" id="PS51094">
    <property type="entry name" value="PTS_EIIA_TYPE_2"/>
    <property type="match status" value="1"/>
</dbReference>
<dbReference type="Gene3D" id="3.40.930.10">
    <property type="entry name" value="Mannitol-specific EII, Chain A"/>
    <property type="match status" value="1"/>
</dbReference>
<keyword evidence="1" id="KW-0808">Transferase</keyword>
<evidence type="ECO:0000256" key="2">
    <source>
        <dbReference type="ARBA" id="ARBA00022737"/>
    </source>
</evidence>
<dbReference type="GO" id="GO:0009401">
    <property type="term" value="P:phosphoenolpyruvate-dependent sugar phosphotransferase system"/>
    <property type="evidence" value="ECO:0007669"/>
    <property type="project" value="InterPro"/>
</dbReference>
<dbReference type="PROSITE" id="PS51372">
    <property type="entry name" value="PRD_2"/>
    <property type="match status" value="2"/>
</dbReference>
<feature type="domain" description="PTS EIIB type-2" evidence="6">
    <location>
        <begin position="419"/>
        <end position="508"/>
    </location>
</feature>
<dbReference type="Gene3D" id="3.40.50.2300">
    <property type="match status" value="1"/>
</dbReference>
<dbReference type="InterPro" id="IPR011608">
    <property type="entry name" value="PRD"/>
</dbReference>